<gene>
    <name evidence="1" type="ORF">ABWT76_000479</name>
</gene>
<proteinExistence type="predicted"/>
<evidence type="ECO:0000313" key="1">
    <source>
        <dbReference type="EMBL" id="XCM37694.1"/>
    </source>
</evidence>
<name>A0AAU8JFU4_9CYAN</name>
<sequence>MNITKPRRGVIYCAIDAWSYLELAVISACALHQVSPDVEIVILSNLDCPQLQAQLAKINIFIKSIAVSEEERLENAIVSRWLKISLNDLSLFDETLYLDADVLPVKPIDKIWSLLELGDILISPDRFPQVSQCKHIAQQEIDYTLKICFPDSIQYNGGVILWKKGLQTQTLFDTWKQEWRVFQQQDQLALCRAIQKTKTEIVHLPRQYNYPLDLLTDSWPLELNQIDATMLEEKDIRIVHSYHSVTSKWNIFRQAAEKFMPDATHQALGYLRSYLPPSKTILN</sequence>
<reference evidence="1" key="1">
    <citation type="submission" date="2024-07" db="EMBL/GenBank/DDBJ databases">
        <authorList>
            <person name="Kim Y.J."/>
            <person name="Jeong J.Y."/>
        </authorList>
    </citation>
    <scope>NUCLEOTIDE SEQUENCE</scope>
    <source>
        <strain evidence="1">GIHE-MW2</strain>
    </source>
</reference>
<accession>A0AAU8JFU4</accession>
<protein>
    <recommendedName>
        <fullName evidence="2">Glycosyl transferase</fullName>
    </recommendedName>
</protein>
<dbReference type="SUPFAM" id="SSF53448">
    <property type="entry name" value="Nucleotide-diphospho-sugar transferases"/>
    <property type="match status" value="1"/>
</dbReference>
<dbReference type="EMBL" id="CP159837">
    <property type="protein sequence ID" value="XCM37694.1"/>
    <property type="molecule type" value="Genomic_DNA"/>
</dbReference>
<dbReference type="AlphaFoldDB" id="A0AAU8JFU4"/>
<evidence type="ECO:0008006" key="2">
    <source>
        <dbReference type="Google" id="ProtNLM"/>
    </source>
</evidence>
<dbReference type="Gene3D" id="3.90.550.10">
    <property type="entry name" value="Spore Coat Polysaccharide Biosynthesis Protein SpsA, Chain A"/>
    <property type="match status" value="1"/>
</dbReference>
<dbReference type="RefSeq" id="WP_054468696.1">
    <property type="nucleotide sequence ID" value="NZ_CP159837.1"/>
</dbReference>
<dbReference type="InterPro" id="IPR029044">
    <property type="entry name" value="Nucleotide-diphossugar_trans"/>
</dbReference>
<organism evidence="1">
    <name type="scientific">Planktothricoides raciborskii GIHE-MW2</name>
    <dbReference type="NCBI Taxonomy" id="2792601"/>
    <lineage>
        <taxon>Bacteria</taxon>
        <taxon>Bacillati</taxon>
        <taxon>Cyanobacteriota</taxon>
        <taxon>Cyanophyceae</taxon>
        <taxon>Oscillatoriophycideae</taxon>
        <taxon>Oscillatoriales</taxon>
        <taxon>Oscillatoriaceae</taxon>
        <taxon>Planktothricoides</taxon>
    </lineage>
</organism>